<sequence>MQQLVIYLPVLIILAFPLLYFGGQLGNSVCAAAGILMLFLGMSGPLIKRLLSIIKR</sequence>
<keyword evidence="3" id="KW-1185">Reference proteome</keyword>
<evidence type="ECO:0000313" key="3">
    <source>
        <dbReference type="Proteomes" id="UP000320776"/>
    </source>
</evidence>
<feature type="transmembrane region" description="Helical" evidence="1">
    <location>
        <begin position="5"/>
        <end position="23"/>
    </location>
</feature>
<organism evidence="2 3">
    <name type="scientific">Sporomusa termitida</name>
    <dbReference type="NCBI Taxonomy" id="2377"/>
    <lineage>
        <taxon>Bacteria</taxon>
        <taxon>Bacillati</taxon>
        <taxon>Bacillota</taxon>
        <taxon>Negativicutes</taxon>
        <taxon>Selenomonadales</taxon>
        <taxon>Sporomusaceae</taxon>
        <taxon>Sporomusa</taxon>
    </lineage>
</organism>
<keyword evidence="1" id="KW-0472">Membrane</keyword>
<gene>
    <name evidence="2" type="ORF">SPTER_11480</name>
</gene>
<dbReference type="RefSeq" id="WP_170233165.1">
    <property type="nucleotide sequence ID" value="NZ_CP036259.1"/>
</dbReference>
<dbReference type="KEGG" id="sted:SPTER_11480"/>
<evidence type="ECO:0000256" key="1">
    <source>
        <dbReference type="SAM" id="Phobius"/>
    </source>
</evidence>
<protein>
    <submittedName>
        <fullName evidence="2">Uncharacterized protein</fullName>
    </submittedName>
</protein>
<evidence type="ECO:0000313" key="2">
    <source>
        <dbReference type="EMBL" id="QDR79846.1"/>
    </source>
</evidence>
<dbReference type="EMBL" id="CP036259">
    <property type="protein sequence ID" value="QDR79846.1"/>
    <property type="molecule type" value="Genomic_DNA"/>
</dbReference>
<reference evidence="2 3" key="1">
    <citation type="submission" date="2019-02" db="EMBL/GenBank/DDBJ databases">
        <title>Closed genome of Sporomusa termitida DSM 4440.</title>
        <authorList>
            <person name="Poehlein A."/>
            <person name="Daniel R."/>
        </authorList>
    </citation>
    <scope>NUCLEOTIDE SEQUENCE [LARGE SCALE GENOMIC DNA]</scope>
    <source>
        <strain evidence="2 3">DSM 4440</strain>
    </source>
</reference>
<dbReference type="Proteomes" id="UP000320776">
    <property type="component" value="Chromosome"/>
</dbReference>
<proteinExistence type="predicted"/>
<accession>A0A517DRE1</accession>
<dbReference type="AlphaFoldDB" id="A0A517DRE1"/>
<keyword evidence="1" id="KW-1133">Transmembrane helix</keyword>
<keyword evidence="1" id="KW-0812">Transmembrane</keyword>
<name>A0A517DRE1_9FIRM</name>
<feature type="transmembrane region" description="Helical" evidence="1">
    <location>
        <begin position="29"/>
        <end position="47"/>
    </location>
</feature>